<gene>
    <name evidence="1" type="ORF">Atep_29630</name>
</gene>
<organism evidence="1 2">
    <name type="scientific">Allochromatium tepidum</name>
    <dbReference type="NCBI Taxonomy" id="553982"/>
    <lineage>
        <taxon>Bacteria</taxon>
        <taxon>Pseudomonadati</taxon>
        <taxon>Pseudomonadota</taxon>
        <taxon>Gammaproteobacteria</taxon>
        <taxon>Chromatiales</taxon>
        <taxon>Chromatiaceae</taxon>
        <taxon>Allochromatium</taxon>
    </lineage>
</organism>
<evidence type="ECO:0008006" key="3">
    <source>
        <dbReference type="Google" id="ProtNLM"/>
    </source>
</evidence>
<sequence length="299" mass="32543">MGRPEHRPEVRGARDLTNLWRELPAAVLAYPASAWSPERGLATLIDTLRARAWREHCAAATVQSCAERGQNCERPGHCRADALFPMNIGGGAPSWRQATLFVQWRPALDQWHLIALGAQAGDSLGWAARCLRERHGLEGSTPLPVSTLADLELAGATRWRLMFVTPWLVGKGRTETSPSPDTETVAHELRKAMRLRAHKLTALCFDDARAQRLASHLAHHVAEARLPDGLRVEQAQVATHPLALASRGNGASFVALTWSGQAMLRVEPDILPWLSLIALSGGGENADKGFGGIELTPLD</sequence>
<dbReference type="EMBL" id="AP024563">
    <property type="protein sequence ID" value="BCU08286.1"/>
    <property type="molecule type" value="Genomic_DNA"/>
</dbReference>
<proteinExistence type="predicted"/>
<reference evidence="1 2" key="1">
    <citation type="submission" date="2021-04" db="EMBL/GenBank/DDBJ databases">
        <title>Complete genome sequencing of Allochromatium tepidum strain NZ.</title>
        <authorList>
            <person name="Tsukatani Y."/>
            <person name="Mori H."/>
        </authorList>
    </citation>
    <scope>NUCLEOTIDE SEQUENCE [LARGE SCALE GENOMIC DNA]</scope>
    <source>
        <strain evidence="1 2">NZ</strain>
    </source>
</reference>
<name>A0ABM7QRC5_9GAMM</name>
<evidence type="ECO:0000313" key="2">
    <source>
        <dbReference type="Proteomes" id="UP000680679"/>
    </source>
</evidence>
<dbReference type="RefSeq" id="WP_213379328.1">
    <property type="nucleotide sequence ID" value="NZ_AP024563.1"/>
</dbReference>
<evidence type="ECO:0000313" key="1">
    <source>
        <dbReference type="EMBL" id="BCU08286.1"/>
    </source>
</evidence>
<accession>A0ABM7QRC5</accession>
<protein>
    <recommendedName>
        <fullName evidence="3">CRISPR-associated protein Cas6 C-terminal domain-containing protein</fullName>
    </recommendedName>
</protein>
<dbReference type="Proteomes" id="UP000680679">
    <property type="component" value="Chromosome"/>
</dbReference>
<keyword evidence="2" id="KW-1185">Reference proteome</keyword>